<comment type="caution">
    <text evidence="3">The sequence shown here is derived from an EMBL/GenBank/DDBJ whole genome shotgun (WGS) entry which is preliminary data.</text>
</comment>
<name>A0AAD8M701_9APIA</name>
<gene>
    <name evidence="3" type="ORF">POM88_040046</name>
</gene>
<evidence type="ECO:0000256" key="1">
    <source>
        <dbReference type="SAM" id="Coils"/>
    </source>
</evidence>
<dbReference type="EMBL" id="JAUIZM010000009">
    <property type="protein sequence ID" value="KAK1364485.1"/>
    <property type="molecule type" value="Genomic_DNA"/>
</dbReference>
<feature type="region of interest" description="Disordered" evidence="2">
    <location>
        <begin position="380"/>
        <end position="406"/>
    </location>
</feature>
<keyword evidence="1" id="KW-0175">Coiled coil</keyword>
<organism evidence="3 4">
    <name type="scientific">Heracleum sosnowskyi</name>
    <dbReference type="NCBI Taxonomy" id="360622"/>
    <lineage>
        <taxon>Eukaryota</taxon>
        <taxon>Viridiplantae</taxon>
        <taxon>Streptophyta</taxon>
        <taxon>Embryophyta</taxon>
        <taxon>Tracheophyta</taxon>
        <taxon>Spermatophyta</taxon>
        <taxon>Magnoliopsida</taxon>
        <taxon>eudicotyledons</taxon>
        <taxon>Gunneridae</taxon>
        <taxon>Pentapetalae</taxon>
        <taxon>asterids</taxon>
        <taxon>campanulids</taxon>
        <taxon>Apiales</taxon>
        <taxon>Apiaceae</taxon>
        <taxon>Apioideae</taxon>
        <taxon>apioid superclade</taxon>
        <taxon>Tordylieae</taxon>
        <taxon>Tordyliinae</taxon>
        <taxon>Heracleum</taxon>
    </lineage>
</organism>
<feature type="compositionally biased region" description="Basic and acidic residues" evidence="2">
    <location>
        <begin position="393"/>
        <end position="406"/>
    </location>
</feature>
<protein>
    <submittedName>
        <fullName evidence="3">Uncharacterized protein</fullName>
    </submittedName>
</protein>
<keyword evidence="4" id="KW-1185">Reference proteome</keyword>
<reference evidence="3" key="2">
    <citation type="submission" date="2023-05" db="EMBL/GenBank/DDBJ databases">
        <authorList>
            <person name="Schelkunov M.I."/>
        </authorList>
    </citation>
    <scope>NUCLEOTIDE SEQUENCE</scope>
    <source>
        <strain evidence="3">Hsosn_3</strain>
        <tissue evidence="3">Leaf</tissue>
    </source>
</reference>
<dbReference type="Proteomes" id="UP001237642">
    <property type="component" value="Unassembled WGS sequence"/>
</dbReference>
<accession>A0AAD8M701</accession>
<proteinExistence type="predicted"/>
<evidence type="ECO:0000313" key="3">
    <source>
        <dbReference type="EMBL" id="KAK1364485.1"/>
    </source>
</evidence>
<dbReference type="AlphaFoldDB" id="A0AAD8M701"/>
<reference evidence="3" key="1">
    <citation type="submission" date="2023-02" db="EMBL/GenBank/DDBJ databases">
        <title>Genome of toxic invasive species Heracleum sosnowskyi carries increased number of genes despite the absence of recent whole-genome duplications.</title>
        <authorList>
            <person name="Schelkunov M."/>
            <person name="Shtratnikova V."/>
            <person name="Makarenko M."/>
            <person name="Klepikova A."/>
            <person name="Omelchenko D."/>
            <person name="Novikova G."/>
            <person name="Obukhova E."/>
            <person name="Bogdanov V."/>
            <person name="Penin A."/>
            <person name="Logacheva M."/>
        </authorList>
    </citation>
    <scope>NUCLEOTIDE SEQUENCE</scope>
    <source>
        <strain evidence="3">Hsosn_3</strain>
        <tissue evidence="3">Leaf</tissue>
    </source>
</reference>
<sequence>MSLRSKIMSKKCTSCSTVICFKNMSQYVARQRKFVGEESRSKKPRLDVLEAKPEKISPILVKTELVEQTKALVTNEENQSPALNRCTAKAALEAGAIDSEAGVAKFVLSGNPELVVYDPELEYKINMETEETAAEQAQRKMHEFTSTVTELCTGFTTSKKQIEELTRKVTDLESQIQEWKDQKSSWDEKIKALECDRDEAREEARRAIFEKCDLKEKLENAVKEAEDATATNEKVVSTIRELVTGLATSQEKNAVLTKQVSDLKSEIQEWKDQKAICLEKKKNLERYCDEGWKKASRAVSEMRDIQDKLEKASKEAEEAKASAKKARSIVAKQAENAKKAVASTRKSYKVGLGNFVAYLANDEGRSLEDYVKELIKEMTPDEKAASDGAVDVAGHEGDKAIKDEPL</sequence>
<feature type="coiled-coil region" evidence="1">
    <location>
        <begin position="127"/>
        <end position="329"/>
    </location>
</feature>
<evidence type="ECO:0000313" key="4">
    <source>
        <dbReference type="Proteomes" id="UP001237642"/>
    </source>
</evidence>
<evidence type="ECO:0000256" key="2">
    <source>
        <dbReference type="SAM" id="MobiDB-lite"/>
    </source>
</evidence>